<feature type="region of interest" description="Disordered" evidence="6">
    <location>
        <begin position="1"/>
        <end position="37"/>
    </location>
</feature>
<name>A0A3N4KWP2_9PEZI</name>
<evidence type="ECO:0000256" key="4">
    <source>
        <dbReference type="ARBA" id="ARBA00023163"/>
    </source>
</evidence>
<evidence type="ECO:0000256" key="2">
    <source>
        <dbReference type="ARBA" id="ARBA00022723"/>
    </source>
</evidence>
<dbReference type="InterPro" id="IPR036864">
    <property type="entry name" value="Zn2-C6_fun-type_DNA-bd_sf"/>
</dbReference>
<dbReference type="OrthoDB" id="5600212at2759"/>
<dbReference type="SUPFAM" id="SSF57701">
    <property type="entry name" value="Zn2/Cys6 DNA-binding domain"/>
    <property type="match status" value="1"/>
</dbReference>
<dbReference type="STRING" id="1392247.A0A3N4KWP2"/>
<dbReference type="GO" id="GO:0008270">
    <property type="term" value="F:zinc ion binding"/>
    <property type="evidence" value="ECO:0007669"/>
    <property type="project" value="InterPro"/>
</dbReference>
<feature type="region of interest" description="Disordered" evidence="6">
    <location>
        <begin position="717"/>
        <end position="786"/>
    </location>
</feature>
<dbReference type="SMART" id="SM00066">
    <property type="entry name" value="GAL4"/>
    <property type="match status" value="1"/>
</dbReference>
<feature type="compositionally biased region" description="Low complexity" evidence="6">
    <location>
        <begin position="717"/>
        <end position="737"/>
    </location>
</feature>
<dbReference type="Proteomes" id="UP000277580">
    <property type="component" value="Unassembled WGS sequence"/>
</dbReference>
<dbReference type="InterPro" id="IPR001138">
    <property type="entry name" value="Zn2Cys6_DnaBD"/>
</dbReference>
<proteinExistence type="predicted"/>
<evidence type="ECO:0000256" key="6">
    <source>
        <dbReference type="SAM" id="MobiDB-lite"/>
    </source>
</evidence>
<dbReference type="GO" id="GO:0006351">
    <property type="term" value="P:DNA-templated transcription"/>
    <property type="evidence" value="ECO:0007669"/>
    <property type="project" value="InterPro"/>
</dbReference>
<keyword evidence="2" id="KW-0479">Metal-binding</keyword>
<dbReference type="PROSITE" id="PS00463">
    <property type="entry name" value="ZN2_CY6_FUNGAL_1"/>
    <property type="match status" value="1"/>
</dbReference>
<dbReference type="GO" id="GO:0000981">
    <property type="term" value="F:DNA-binding transcription factor activity, RNA polymerase II-specific"/>
    <property type="evidence" value="ECO:0007669"/>
    <property type="project" value="InterPro"/>
</dbReference>
<dbReference type="InParanoid" id="A0A3N4KWP2"/>
<gene>
    <name evidence="8" type="ORF">P167DRAFT_552229</name>
</gene>
<evidence type="ECO:0000256" key="1">
    <source>
        <dbReference type="ARBA" id="ARBA00004123"/>
    </source>
</evidence>
<dbReference type="Pfam" id="PF00172">
    <property type="entry name" value="Zn_clus"/>
    <property type="match status" value="1"/>
</dbReference>
<keyword evidence="3" id="KW-0805">Transcription regulation</keyword>
<dbReference type="GO" id="GO:0003677">
    <property type="term" value="F:DNA binding"/>
    <property type="evidence" value="ECO:0007669"/>
    <property type="project" value="InterPro"/>
</dbReference>
<feature type="compositionally biased region" description="Low complexity" evidence="6">
    <location>
        <begin position="1"/>
        <end position="19"/>
    </location>
</feature>
<evidence type="ECO:0000313" key="8">
    <source>
        <dbReference type="EMBL" id="RPB14964.1"/>
    </source>
</evidence>
<keyword evidence="5" id="KW-0539">Nucleus</keyword>
<dbReference type="CDD" id="cd12148">
    <property type="entry name" value="fungal_TF_MHR"/>
    <property type="match status" value="1"/>
</dbReference>
<evidence type="ECO:0000259" key="7">
    <source>
        <dbReference type="PROSITE" id="PS50048"/>
    </source>
</evidence>
<dbReference type="EMBL" id="ML119115">
    <property type="protein sequence ID" value="RPB14964.1"/>
    <property type="molecule type" value="Genomic_DNA"/>
</dbReference>
<evidence type="ECO:0000256" key="3">
    <source>
        <dbReference type="ARBA" id="ARBA00023015"/>
    </source>
</evidence>
<organism evidence="8 9">
    <name type="scientific">Morchella conica CCBAS932</name>
    <dbReference type="NCBI Taxonomy" id="1392247"/>
    <lineage>
        <taxon>Eukaryota</taxon>
        <taxon>Fungi</taxon>
        <taxon>Dikarya</taxon>
        <taxon>Ascomycota</taxon>
        <taxon>Pezizomycotina</taxon>
        <taxon>Pezizomycetes</taxon>
        <taxon>Pezizales</taxon>
        <taxon>Morchellaceae</taxon>
        <taxon>Morchella</taxon>
    </lineage>
</organism>
<dbReference type="Gene3D" id="4.10.240.10">
    <property type="entry name" value="Zn(2)-C6 fungal-type DNA-binding domain"/>
    <property type="match status" value="1"/>
</dbReference>
<dbReference type="InterPro" id="IPR007219">
    <property type="entry name" value="XnlR_reg_dom"/>
</dbReference>
<reference evidence="8 9" key="1">
    <citation type="journal article" date="2018" name="Nat. Ecol. Evol.">
        <title>Pezizomycetes genomes reveal the molecular basis of ectomycorrhizal truffle lifestyle.</title>
        <authorList>
            <person name="Murat C."/>
            <person name="Payen T."/>
            <person name="Noel B."/>
            <person name="Kuo A."/>
            <person name="Morin E."/>
            <person name="Chen J."/>
            <person name="Kohler A."/>
            <person name="Krizsan K."/>
            <person name="Balestrini R."/>
            <person name="Da Silva C."/>
            <person name="Montanini B."/>
            <person name="Hainaut M."/>
            <person name="Levati E."/>
            <person name="Barry K.W."/>
            <person name="Belfiori B."/>
            <person name="Cichocki N."/>
            <person name="Clum A."/>
            <person name="Dockter R.B."/>
            <person name="Fauchery L."/>
            <person name="Guy J."/>
            <person name="Iotti M."/>
            <person name="Le Tacon F."/>
            <person name="Lindquist E.A."/>
            <person name="Lipzen A."/>
            <person name="Malagnac F."/>
            <person name="Mello A."/>
            <person name="Molinier V."/>
            <person name="Miyauchi S."/>
            <person name="Poulain J."/>
            <person name="Riccioni C."/>
            <person name="Rubini A."/>
            <person name="Sitrit Y."/>
            <person name="Splivallo R."/>
            <person name="Traeger S."/>
            <person name="Wang M."/>
            <person name="Zifcakova L."/>
            <person name="Wipf D."/>
            <person name="Zambonelli A."/>
            <person name="Paolocci F."/>
            <person name="Nowrousian M."/>
            <person name="Ottonello S."/>
            <person name="Baldrian P."/>
            <person name="Spatafora J.W."/>
            <person name="Henrissat B."/>
            <person name="Nagy L.G."/>
            <person name="Aury J.M."/>
            <person name="Wincker P."/>
            <person name="Grigoriev I.V."/>
            <person name="Bonfante P."/>
            <person name="Martin F.M."/>
        </authorList>
    </citation>
    <scope>NUCLEOTIDE SEQUENCE [LARGE SCALE GENOMIC DNA]</scope>
    <source>
        <strain evidence="8 9">CCBAS932</strain>
    </source>
</reference>
<evidence type="ECO:0000313" key="9">
    <source>
        <dbReference type="Proteomes" id="UP000277580"/>
    </source>
</evidence>
<dbReference type="AlphaFoldDB" id="A0A3N4KWP2"/>
<evidence type="ECO:0000256" key="5">
    <source>
        <dbReference type="ARBA" id="ARBA00023242"/>
    </source>
</evidence>
<keyword evidence="9" id="KW-1185">Reference proteome</keyword>
<dbReference type="PANTHER" id="PTHR47338:SF10">
    <property type="entry name" value="TRANSCRIPTION FACTOR DOMAIN-CONTAINING PROTEIN-RELATED"/>
    <property type="match status" value="1"/>
</dbReference>
<sequence length="839" mass="92249">MSAQTPSSNGGSNNASPASVGGDNNHSNSGTASAAPEVPRPKRIACVVCRKRKLRCDGSKPSCGTCSRLGHECAYDEIRRKSGPKRGYVKALEARLAQVETLLKENTTPEPPATVTNSFVPHLVNPPQVYGGNGIPNRGDGGMLNMSERYYVGASPGQGPFDAGSGMLDIPMPVPTNILEEPQLQWDLISMGFEEALPEQSVIDSLHRTYFDKIHPCVPVIHKGRYLASLAMGPTQRPPICLRYAIWTMAASVSDEHSHRQESLYKRARKAIEETELRGHGEAIISVACSQTWSLIACYEFKLMYFPRAWLSTGRAVRLAQMMGMHRLDGVGLDVKQCLPAPKDWCEREERRRTFWVAFCIDRYASIGTGWPMTVEEKDILTNLPSTEEAYEQGRQEPGLSLKEAMTADGASKLSPYGGVCLMACLFGRNLIHLHRPDADDADGDINGAFWTRHRNMDNVLSNIKLSLPAQFRLPSGMNDPNIVFTNMNIHTSTICLHQAAIFKADKNRMSPSVSSDSKIRCITAAAEIASIMRMVCHLDLSGMNPFISFCLYVAARVFVQYLKSRPRDEQVRASLQFLLTAMGHLKKKNPLTESFLVQLDVDLTGSMDTPENVNRFPYSLKKGQPEIYPGGCDGCTAMMPEVSDDIITSDLAQNCPCMSGDLRTLIEQHARMGPPTASVVHELQGKLPNVCQCMTPEVRLFIETCANKGNMLPDYNLNNSNSNSQHSSHHNINSDNGQSPASMDLSDNSQGVTPSSQGVTPSSHATPNQMGSASGYSPIGFSDMSQMQDLNGSQYSIPKNDWDAELLGLEQFDDQLGDLAGQNYSDFFMEASTLMREH</sequence>
<dbReference type="Pfam" id="PF04082">
    <property type="entry name" value="Fungal_trans"/>
    <property type="match status" value="1"/>
</dbReference>
<dbReference type="InterPro" id="IPR050815">
    <property type="entry name" value="TF_fung"/>
</dbReference>
<accession>A0A3N4KWP2</accession>
<feature type="compositionally biased region" description="Polar residues" evidence="6">
    <location>
        <begin position="738"/>
        <end position="776"/>
    </location>
</feature>
<dbReference type="GO" id="GO:0005634">
    <property type="term" value="C:nucleus"/>
    <property type="evidence" value="ECO:0007669"/>
    <property type="project" value="UniProtKB-SubCell"/>
</dbReference>
<feature type="compositionally biased region" description="Polar residues" evidence="6">
    <location>
        <begin position="22"/>
        <end position="32"/>
    </location>
</feature>
<dbReference type="PROSITE" id="PS50048">
    <property type="entry name" value="ZN2_CY6_FUNGAL_2"/>
    <property type="match status" value="1"/>
</dbReference>
<keyword evidence="4" id="KW-0804">Transcription</keyword>
<feature type="domain" description="Zn(2)-C6 fungal-type" evidence="7">
    <location>
        <begin position="45"/>
        <end position="75"/>
    </location>
</feature>
<dbReference type="SMART" id="SM00906">
    <property type="entry name" value="Fungal_trans"/>
    <property type="match status" value="1"/>
</dbReference>
<dbReference type="CDD" id="cd00067">
    <property type="entry name" value="GAL4"/>
    <property type="match status" value="1"/>
</dbReference>
<dbReference type="PANTHER" id="PTHR47338">
    <property type="entry name" value="ZN(II)2CYS6 TRANSCRIPTION FACTOR (EUROFUNG)-RELATED"/>
    <property type="match status" value="1"/>
</dbReference>
<protein>
    <recommendedName>
        <fullName evidence="7">Zn(2)-C6 fungal-type domain-containing protein</fullName>
    </recommendedName>
</protein>
<comment type="subcellular location">
    <subcellularLocation>
        <location evidence="1">Nucleus</location>
    </subcellularLocation>
</comment>